<reference evidence="4 5" key="1">
    <citation type="submission" date="2019-08" db="EMBL/GenBank/DDBJ databases">
        <title>Actinomadura sp. nov. CYP1-5 isolated from mountain soil.</title>
        <authorList>
            <person name="Songsumanus A."/>
            <person name="Kuncharoen N."/>
            <person name="Kudo T."/>
            <person name="Yuki M."/>
            <person name="Igarashi Y."/>
            <person name="Tanasupawat S."/>
        </authorList>
    </citation>
    <scope>NUCLEOTIDE SEQUENCE [LARGE SCALE GENOMIC DNA]</scope>
    <source>
        <strain evidence="4 5">GKU157</strain>
    </source>
</reference>
<dbReference type="Proteomes" id="UP000322634">
    <property type="component" value="Unassembled WGS sequence"/>
</dbReference>
<dbReference type="EMBL" id="VSFF01000006">
    <property type="protein sequence ID" value="TYC14334.1"/>
    <property type="molecule type" value="Genomic_DNA"/>
</dbReference>
<proteinExistence type="predicted"/>
<keyword evidence="5" id="KW-1185">Reference proteome</keyword>
<dbReference type="InterPro" id="IPR005467">
    <property type="entry name" value="His_kinase_dom"/>
</dbReference>
<dbReference type="AlphaFoldDB" id="A0A5D0U8M6"/>
<dbReference type="InterPro" id="IPR036890">
    <property type="entry name" value="HATPase_C_sf"/>
</dbReference>
<evidence type="ECO:0000313" key="5">
    <source>
        <dbReference type="Proteomes" id="UP000322634"/>
    </source>
</evidence>
<keyword evidence="1 4" id="KW-0808">Transferase</keyword>
<dbReference type="Pfam" id="PF02518">
    <property type="entry name" value="HATPase_c"/>
    <property type="match status" value="1"/>
</dbReference>
<dbReference type="RefSeq" id="WP_148350724.1">
    <property type="nucleotide sequence ID" value="NZ_JBHSBF010000036.1"/>
</dbReference>
<gene>
    <name evidence="4" type="ORF">FXF65_15830</name>
</gene>
<feature type="region of interest" description="Disordered" evidence="2">
    <location>
        <begin position="718"/>
        <end position="737"/>
    </location>
</feature>
<dbReference type="GO" id="GO:0016301">
    <property type="term" value="F:kinase activity"/>
    <property type="evidence" value="ECO:0007669"/>
    <property type="project" value="UniProtKB-KW"/>
</dbReference>
<dbReference type="OrthoDB" id="3948147at2"/>
<protein>
    <submittedName>
        <fullName evidence="4">HAMP domain-containing histidine kinase</fullName>
    </submittedName>
</protein>
<name>A0A5D0U8M6_9ACTN</name>
<dbReference type="Gene3D" id="3.30.565.10">
    <property type="entry name" value="Histidine kinase-like ATPase, C-terminal domain"/>
    <property type="match status" value="1"/>
</dbReference>
<evidence type="ECO:0000256" key="1">
    <source>
        <dbReference type="ARBA" id="ARBA00022777"/>
    </source>
</evidence>
<dbReference type="PROSITE" id="PS50109">
    <property type="entry name" value="HIS_KIN"/>
    <property type="match status" value="1"/>
</dbReference>
<dbReference type="InterPro" id="IPR003594">
    <property type="entry name" value="HATPase_dom"/>
</dbReference>
<comment type="caution">
    <text evidence="4">The sequence shown here is derived from an EMBL/GenBank/DDBJ whole genome shotgun (WGS) entry which is preliminary data.</text>
</comment>
<evidence type="ECO:0000313" key="4">
    <source>
        <dbReference type="EMBL" id="TYC14334.1"/>
    </source>
</evidence>
<dbReference type="SMART" id="SM00387">
    <property type="entry name" value="HATPase_c"/>
    <property type="match status" value="1"/>
</dbReference>
<evidence type="ECO:0000256" key="2">
    <source>
        <dbReference type="SAM" id="MobiDB-lite"/>
    </source>
</evidence>
<dbReference type="SUPFAM" id="SSF55874">
    <property type="entry name" value="ATPase domain of HSP90 chaperone/DNA topoisomerase II/histidine kinase"/>
    <property type="match status" value="1"/>
</dbReference>
<accession>A0A5D0U8M6</accession>
<feature type="domain" description="Histidine kinase" evidence="3">
    <location>
        <begin position="600"/>
        <end position="818"/>
    </location>
</feature>
<sequence>MNWNATLADWDERWRYPSLLIELAYPGGTADDRRYADRLLDGIAVPVTDPGQAVAVLLERGEFGVAQRLAEAKVLQDDAASDLIEQVRAAEQATVGELARRRDGLVQRMRRAGFSESPPPMSALPRERRAAAVNALDEWEREHLLAAEAELKARLERSLAARDPDSHGEWAAAVRGCLDAGEFPAAERLLEDGPSADVPGGPASVPRWTRWPWSDRNLPEILRWYHDGAAPPGFPDRWRPPEQDRTAPEMLRALEEVHRQCDLDSVREFATALDDALGAGRLPHPVTPVGEGFRTHLVAVSDYRLPWIALPKKVPLYVGPPGWAPPEGPAAVWFVPAVGVPGALPGVAALDATAIFRLIAPAGAGRPASPAARRANLLREVCRRLRVADVLGEDTATAQFPTSAHETRDAITWCLDLLGVHPGLGVTDALLYDTGAYPRALRVALEQLAPDGHRPLELTAGDLALWRQDRAAMEKFHRRVLAPIFADREVAVLLHIALMTYGEQPDARFTVDDLSQYLAVVRSSDDLISLPAAAHRAITGVLLEERGLDGYGWSRPGLAALLGAVDVEALLNDDFDELVQRRSRTIKSADLQLQNLGLTSAMHQVKTGVFAVKNILVELAGCRGEHQDQLDRAVALIADLDDVWVLSEPEGATNLLRRKVFDLRDLLRGRRHQFDLAHRDIEIAFHADGVGAPLVWGSRPLFRLALDNLINNAARAAKPTRDGERGQVRLSCGIEPPEPGRPPAWARIDIEDSGPGIPPEIRRELLNPNGERVSEHGGGVGFRHAMDHIAYNGGVLDILDRPSDLGGTHLAIRLPLTGTHNGENG</sequence>
<evidence type="ECO:0000259" key="3">
    <source>
        <dbReference type="PROSITE" id="PS50109"/>
    </source>
</evidence>
<keyword evidence="1 4" id="KW-0418">Kinase</keyword>
<organism evidence="4 5">
    <name type="scientific">Actinomadura syzygii</name>
    <dbReference type="NCBI Taxonomy" id="1427538"/>
    <lineage>
        <taxon>Bacteria</taxon>
        <taxon>Bacillati</taxon>
        <taxon>Actinomycetota</taxon>
        <taxon>Actinomycetes</taxon>
        <taxon>Streptosporangiales</taxon>
        <taxon>Thermomonosporaceae</taxon>
        <taxon>Actinomadura</taxon>
    </lineage>
</organism>